<evidence type="ECO:0000256" key="1">
    <source>
        <dbReference type="SAM" id="MobiDB-lite"/>
    </source>
</evidence>
<gene>
    <name evidence="2" type="ORF">P5673_031047</name>
</gene>
<dbReference type="Proteomes" id="UP001249851">
    <property type="component" value="Unassembled WGS sequence"/>
</dbReference>
<dbReference type="EMBL" id="JARQWQ010000140">
    <property type="protein sequence ID" value="KAK2548699.1"/>
    <property type="molecule type" value="Genomic_DNA"/>
</dbReference>
<accession>A0AAD9PT93</accession>
<keyword evidence="3" id="KW-1185">Reference proteome</keyword>
<protein>
    <submittedName>
        <fullName evidence="2">Uncharacterized protein</fullName>
    </submittedName>
</protein>
<dbReference type="AlphaFoldDB" id="A0AAD9PT93"/>
<evidence type="ECO:0000313" key="3">
    <source>
        <dbReference type="Proteomes" id="UP001249851"/>
    </source>
</evidence>
<comment type="caution">
    <text evidence="2">The sequence shown here is derived from an EMBL/GenBank/DDBJ whole genome shotgun (WGS) entry which is preliminary data.</text>
</comment>
<feature type="region of interest" description="Disordered" evidence="1">
    <location>
        <begin position="574"/>
        <end position="600"/>
    </location>
</feature>
<proteinExistence type="predicted"/>
<organism evidence="2 3">
    <name type="scientific">Acropora cervicornis</name>
    <name type="common">Staghorn coral</name>
    <dbReference type="NCBI Taxonomy" id="6130"/>
    <lineage>
        <taxon>Eukaryota</taxon>
        <taxon>Metazoa</taxon>
        <taxon>Cnidaria</taxon>
        <taxon>Anthozoa</taxon>
        <taxon>Hexacorallia</taxon>
        <taxon>Scleractinia</taxon>
        <taxon>Astrocoeniina</taxon>
        <taxon>Acroporidae</taxon>
        <taxon>Acropora</taxon>
    </lineage>
</organism>
<name>A0AAD9PT93_ACRCE</name>
<reference evidence="2" key="2">
    <citation type="journal article" date="2023" name="Science">
        <title>Genomic signatures of disease resistance in endangered staghorn corals.</title>
        <authorList>
            <person name="Vollmer S.V."/>
            <person name="Selwyn J.D."/>
            <person name="Despard B.A."/>
            <person name="Roesel C.L."/>
        </authorList>
    </citation>
    <scope>NUCLEOTIDE SEQUENCE</scope>
    <source>
        <strain evidence="2">K2</strain>
    </source>
</reference>
<evidence type="ECO:0000313" key="2">
    <source>
        <dbReference type="EMBL" id="KAK2548699.1"/>
    </source>
</evidence>
<sequence length="630" mass="71078">MSSKTILLGLSIFRCGSERSVHGRPSWELAPYDCESERTKDFTAWCRDASTECCFNERAGVVRFTSQFFVLDKSKSIPIRIGGQTAWEAVRKDFIENKEKIASKDYELHVCQLASKTASFNIHDGTNKIQKVDTIIGNGTSGTEDGLISVGRVSYPTAIIAEHGTIFFVDTSSKSVRLVTKVSALIKYIRIMEDIYRAFYIHSDILGNAELPSLSEAEQRMEKAEKMLTQMLQNAKAKFKVSGVMQGPQGTPAEKTVTSVTFIKNFLHRLKTRFSEECPRLLEVTDVRTCLTLVNEYFNSEMRQATDTPTVLDCAMNFVEAADETLKRIAEKEHYELPSDFSVKYEDLLQVPQEPTTCLNKEDVKLLNDWRNEFGRGVRQQSVRNSFTKDKVGTLPFYMYTSVNLHTEVDETSHDLAEATVEELFKSVSSTRSTRETDTPTQTTHNQLSAAGNIDISVLDAVPEPTEPEDGNESGHDVRLPHTGIYAIRGRSNIFSLFISSEMKHNDIFGTEYAVVDESSFIFARAGEGALTSCKKSDIFCEMDKEAVRLCDGRLELAEETFCKILSDCRGERDMESDEIGENHDISPDSEEEGDLTGLTTIWSRRRPVHPPRYMEDFLGTWKTSRFPEQ</sequence>
<reference evidence="2" key="1">
    <citation type="journal article" date="2023" name="G3 (Bethesda)">
        <title>Whole genome assembly and annotation of the endangered Caribbean coral Acropora cervicornis.</title>
        <authorList>
            <person name="Selwyn J.D."/>
            <person name="Vollmer S.V."/>
        </authorList>
    </citation>
    <scope>NUCLEOTIDE SEQUENCE</scope>
    <source>
        <strain evidence="2">K2</strain>
    </source>
</reference>